<evidence type="ECO:0000256" key="1">
    <source>
        <dbReference type="ARBA" id="ARBA00022741"/>
    </source>
</evidence>
<dbReference type="RefSeq" id="WP_090716503.1">
    <property type="nucleotide sequence ID" value="NZ_CBCSKY010000028.1"/>
</dbReference>
<keyword evidence="3" id="KW-0347">Helicase</keyword>
<proteinExistence type="predicted"/>
<keyword evidence="1" id="KW-0547">Nucleotide-binding</keyword>
<dbReference type="AlphaFoldDB" id="A0A1G8X3A7"/>
<dbReference type="GO" id="GO:0004386">
    <property type="term" value="F:helicase activity"/>
    <property type="evidence" value="ECO:0007669"/>
    <property type="project" value="UniProtKB-KW"/>
</dbReference>
<dbReference type="STRING" id="1174501.SAMN05216192_12575"/>
<dbReference type="PANTHER" id="PTHR42957:SF1">
    <property type="entry name" value="HELICASE MJ1565-RELATED"/>
    <property type="match status" value="1"/>
</dbReference>
<gene>
    <name evidence="9" type="ORF">SAMN05216192_12575</name>
</gene>
<dbReference type="SUPFAM" id="SSF52540">
    <property type="entry name" value="P-loop containing nucleoside triphosphate hydrolases"/>
    <property type="match status" value="1"/>
</dbReference>
<dbReference type="OrthoDB" id="9806951at2"/>
<dbReference type="InterPro" id="IPR008571">
    <property type="entry name" value="HerA-like"/>
</dbReference>
<dbReference type="GO" id="GO:0016787">
    <property type="term" value="F:hydrolase activity"/>
    <property type="evidence" value="ECO:0007669"/>
    <property type="project" value="UniProtKB-KW"/>
</dbReference>
<dbReference type="Pfam" id="PF01935">
    <property type="entry name" value="DUF87"/>
    <property type="match status" value="1"/>
</dbReference>
<organism evidence="9 10">
    <name type="scientific">Paenibacillus typhae</name>
    <dbReference type="NCBI Taxonomy" id="1174501"/>
    <lineage>
        <taxon>Bacteria</taxon>
        <taxon>Bacillati</taxon>
        <taxon>Bacillota</taxon>
        <taxon>Bacilli</taxon>
        <taxon>Bacillales</taxon>
        <taxon>Paenibacillaceae</taxon>
        <taxon>Paenibacillus</taxon>
    </lineage>
</organism>
<keyword evidence="2" id="KW-0378">Hydrolase</keyword>
<evidence type="ECO:0000259" key="8">
    <source>
        <dbReference type="Pfam" id="PF05872"/>
    </source>
</evidence>
<evidence type="ECO:0000256" key="5">
    <source>
        <dbReference type="ARBA" id="ARBA00023125"/>
    </source>
</evidence>
<evidence type="ECO:0000256" key="2">
    <source>
        <dbReference type="ARBA" id="ARBA00022801"/>
    </source>
</evidence>
<feature type="domain" description="Helicase HerA central" evidence="7">
    <location>
        <begin position="142"/>
        <end position="396"/>
    </location>
</feature>
<evidence type="ECO:0000259" key="7">
    <source>
        <dbReference type="Pfam" id="PF01935"/>
    </source>
</evidence>
<dbReference type="InterPro" id="IPR027417">
    <property type="entry name" value="P-loop_NTPase"/>
</dbReference>
<keyword evidence="6" id="KW-0413">Isomerase</keyword>
<evidence type="ECO:0000256" key="6">
    <source>
        <dbReference type="ARBA" id="ARBA00023235"/>
    </source>
</evidence>
<accession>A0A1G8X3A7</accession>
<dbReference type="GO" id="GO:0005524">
    <property type="term" value="F:ATP binding"/>
    <property type="evidence" value="ECO:0007669"/>
    <property type="project" value="UniProtKB-KW"/>
</dbReference>
<reference evidence="10" key="1">
    <citation type="submission" date="2016-10" db="EMBL/GenBank/DDBJ databases">
        <authorList>
            <person name="Varghese N."/>
            <person name="Submissions S."/>
        </authorList>
    </citation>
    <scope>NUCLEOTIDE SEQUENCE [LARGE SCALE GENOMIC DNA]</scope>
    <source>
        <strain evidence="10">CGMCC 1.11012</strain>
    </source>
</reference>
<evidence type="ECO:0000313" key="9">
    <source>
        <dbReference type="EMBL" id="SDJ85119.1"/>
    </source>
</evidence>
<keyword evidence="10" id="KW-1185">Reference proteome</keyword>
<dbReference type="Proteomes" id="UP000199050">
    <property type="component" value="Unassembled WGS sequence"/>
</dbReference>
<evidence type="ECO:0008006" key="11">
    <source>
        <dbReference type="Google" id="ProtNLM"/>
    </source>
</evidence>
<evidence type="ECO:0000256" key="4">
    <source>
        <dbReference type="ARBA" id="ARBA00022840"/>
    </source>
</evidence>
<dbReference type="InterPro" id="IPR002789">
    <property type="entry name" value="HerA_central"/>
</dbReference>
<keyword evidence="5" id="KW-0238">DNA-binding</keyword>
<name>A0A1G8X3A7_9BACL</name>
<evidence type="ECO:0000256" key="3">
    <source>
        <dbReference type="ARBA" id="ARBA00022806"/>
    </source>
</evidence>
<protein>
    <recommendedName>
        <fullName evidence="11">Helicase HerA central domain-containing protein</fullName>
    </recommendedName>
</protein>
<dbReference type="CDD" id="cd01127">
    <property type="entry name" value="TrwB_TraG_TraD_VirD4"/>
    <property type="match status" value="1"/>
</dbReference>
<feature type="domain" description="Helicase HerA-like C-terminal" evidence="8">
    <location>
        <begin position="406"/>
        <end position="515"/>
    </location>
</feature>
<evidence type="ECO:0000313" key="10">
    <source>
        <dbReference type="Proteomes" id="UP000199050"/>
    </source>
</evidence>
<dbReference type="Gene3D" id="3.40.50.300">
    <property type="entry name" value="P-loop containing nucleotide triphosphate hydrolases"/>
    <property type="match status" value="2"/>
</dbReference>
<keyword evidence="4" id="KW-0067">ATP-binding</keyword>
<dbReference type="GO" id="GO:0003677">
    <property type="term" value="F:DNA binding"/>
    <property type="evidence" value="ECO:0007669"/>
    <property type="project" value="UniProtKB-KW"/>
</dbReference>
<sequence length="567" mass="62990">MSIFKFQDPQAVGKVQSVDTASVIVKVTRGDMLSKLQVNHLVVIRASKRGQHLIGLVVKIMRKFDEDMEVEDEEVPCSNDIVKITLIGTFFDKIGLASNQFKRTLESVPEIDADCFIMDDVTLTSFMGVISQSSADTNNPLCIGTYTLNDNAKAWLDGNKLFQRHAVIAGSTGSGKSYTVASLVEQIAKLDSSNAILFDIHGEYAPIKGEGIQHYKIAGPSDSVKDGNMFLPYWLLTYDEMLSMMLDRSDSNAPNQAMVFSRTVLQEKEASLKEQDKAFMLDNLTIDSPIPYRIDELINSIEDLDTRMVPGANNKEKQGEFYGKLSRFIQRLKAKIQDKRLNFMFSNDQALLQYDYMTSLCKKLMSSASQGGGVKIINFSEVPSDILPLVVSLIARIVFSVQQWVDKDKIHPIALFCDEAHLYIPANVQLGVEASSLLSFERIAKEGRKYGIGLVVISQRPSEVNRTVLSQSSNFIAMRLTNADDQNVVKKLLPDSLGNYAELLPILDIGEALVVGDASLLPSRVKIAEPKMKPDSATVKFWDKWSQSTVSDVLAVAVESMRKQSKN</sequence>
<dbReference type="InterPro" id="IPR033186">
    <property type="entry name" value="HerA_C"/>
</dbReference>
<dbReference type="PANTHER" id="PTHR42957">
    <property type="entry name" value="HELICASE MJ1565-RELATED"/>
    <property type="match status" value="1"/>
</dbReference>
<dbReference type="Pfam" id="PF05872">
    <property type="entry name" value="HerA_C"/>
    <property type="match status" value="1"/>
</dbReference>
<dbReference type="EMBL" id="FNDX01000025">
    <property type="protein sequence ID" value="SDJ85119.1"/>
    <property type="molecule type" value="Genomic_DNA"/>
</dbReference>